<name>A0A9J5WJC8_SOLCO</name>
<reference evidence="1 2" key="1">
    <citation type="submission" date="2020-09" db="EMBL/GenBank/DDBJ databases">
        <title>De no assembly of potato wild relative species, Solanum commersonii.</title>
        <authorList>
            <person name="Cho K."/>
        </authorList>
    </citation>
    <scope>NUCLEOTIDE SEQUENCE [LARGE SCALE GENOMIC DNA]</scope>
    <source>
        <strain evidence="1">LZ3.2</strain>
        <tissue evidence="1">Leaf</tissue>
    </source>
</reference>
<comment type="caution">
    <text evidence="1">The sequence shown here is derived from an EMBL/GenBank/DDBJ whole genome shotgun (WGS) entry which is preliminary data.</text>
</comment>
<dbReference type="AlphaFoldDB" id="A0A9J5WJC8"/>
<proteinExistence type="predicted"/>
<accession>A0A9J5WJC8</accession>
<gene>
    <name evidence="1" type="ORF">H5410_056103</name>
</gene>
<dbReference type="Proteomes" id="UP000824120">
    <property type="component" value="Chromosome 11"/>
</dbReference>
<dbReference type="EMBL" id="JACXVP010000011">
    <property type="protein sequence ID" value="KAG5575969.1"/>
    <property type="molecule type" value="Genomic_DNA"/>
</dbReference>
<organism evidence="1 2">
    <name type="scientific">Solanum commersonii</name>
    <name type="common">Commerson's wild potato</name>
    <name type="synonym">Commerson's nightshade</name>
    <dbReference type="NCBI Taxonomy" id="4109"/>
    <lineage>
        <taxon>Eukaryota</taxon>
        <taxon>Viridiplantae</taxon>
        <taxon>Streptophyta</taxon>
        <taxon>Embryophyta</taxon>
        <taxon>Tracheophyta</taxon>
        <taxon>Spermatophyta</taxon>
        <taxon>Magnoliopsida</taxon>
        <taxon>eudicotyledons</taxon>
        <taxon>Gunneridae</taxon>
        <taxon>Pentapetalae</taxon>
        <taxon>asterids</taxon>
        <taxon>lamiids</taxon>
        <taxon>Solanales</taxon>
        <taxon>Solanaceae</taxon>
        <taxon>Solanoideae</taxon>
        <taxon>Solaneae</taxon>
        <taxon>Solanum</taxon>
    </lineage>
</organism>
<evidence type="ECO:0000313" key="2">
    <source>
        <dbReference type="Proteomes" id="UP000824120"/>
    </source>
</evidence>
<keyword evidence="2" id="KW-1185">Reference proteome</keyword>
<sequence length="66" mass="7297">MSVTTSLMASVGADRQIGAFYSSDEPHCKKKIDFIDFFTTLLMSSVGLERQTNAFSSSNELQSKKN</sequence>
<protein>
    <submittedName>
        <fullName evidence="1">Uncharacterized protein</fullName>
    </submittedName>
</protein>
<evidence type="ECO:0000313" key="1">
    <source>
        <dbReference type="EMBL" id="KAG5575969.1"/>
    </source>
</evidence>